<dbReference type="AlphaFoldDB" id="A0A9W9IZD8"/>
<comment type="caution">
    <text evidence="1">The sequence shown here is derived from an EMBL/GenBank/DDBJ whole genome shotgun (WGS) entry which is preliminary data.</text>
</comment>
<dbReference type="SUPFAM" id="SSF53649">
    <property type="entry name" value="Alkaline phosphatase-like"/>
    <property type="match status" value="1"/>
</dbReference>
<dbReference type="Gene3D" id="3.40.720.10">
    <property type="entry name" value="Alkaline Phosphatase, subunit A"/>
    <property type="match status" value="1"/>
</dbReference>
<name>A0A9W9IZD8_9EURO</name>
<protein>
    <submittedName>
        <fullName evidence="1">Alkaline phosphatase-like alpha/beta/alpha</fullName>
    </submittedName>
</protein>
<dbReference type="EMBL" id="JAPQKQ010000007">
    <property type="protein sequence ID" value="KAJ5187843.1"/>
    <property type="molecule type" value="Genomic_DNA"/>
</dbReference>
<accession>A0A9W9IZD8</accession>
<keyword evidence="2" id="KW-1185">Reference proteome</keyword>
<sequence>MFITAISAGSHDPAVPKEENCGKLLELMDWTSGAESKGCIMAERSSIWDECGCCGCSRPGMGCNDVIFIVVLDFNIPGKAVFVVDGEPEVDPRVSLPYRIGRSILPVLAETSPLEDWGQIFGSHTFHEITNYWPTRMMRNRRYKYHRNIAWRLDFPFAADIYGSLTWEEIRNADTSPKMIGSRPLKHYFFRPAEELYDIQADPNEVRNLANDAEYQSVLEDMRAALEEWQRRMEDAWLFRDGVSLLFVRHHLEAGFEVPDRIDFDVDAPESKGQPIFNGDMPWGAVAK</sequence>
<dbReference type="InterPro" id="IPR017850">
    <property type="entry name" value="Alkaline_phosphatase_core_sf"/>
</dbReference>
<gene>
    <name evidence="1" type="ORF">N7449_010837</name>
</gene>
<evidence type="ECO:0000313" key="1">
    <source>
        <dbReference type="EMBL" id="KAJ5187843.1"/>
    </source>
</evidence>
<reference evidence="1" key="1">
    <citation type="submission" date="2022-11" db="EMBL/GenBank/DDBJ databases">
        <authorList>
            <person name="Petersen C."/>
        </authorList>
    </citation>
    <scope>NUCLEOTIDE SEQUENCE</scope>
    <source>
        <strain evidence="1">IBT 20477</strain>
    </source>
</reference>
<evidence type="ECO:0000313" key="2">
    <source>
        <dbReference type="Proteomes" id="UP001150942"/>
    </source>
</evidence>
<proteinExistence type="predicted"/>
<organism evidence="1 2">
    <name type="scientific">Penicillium cf. viridicatum</name>
    <dbReference type="NCBI Taxonomy" id="2972119"/>
    <lineage>
        <taxon>Eukaryota</taxon>
        <taxon>Fungi</taxon>
        <taxon>Dikarya</taxon>
        <taxon>Ascomycota</taxon>
        <taxon>Pezizomycotina</taxon>
        <taxon>Eurotiomycetes</taxon>
        <taxon>Eurotiomycetidae</taxon>
        <taxon>Eurotiales</taxon>
        <taxon>Aspergillaceae</taxon>
        <taxon>Penicillium</taxon>
    </lineage>
</organism>
<reference evidence="1" key="2">
    <citation type="journal article" date="2023" name="IMA Fungus">
        <title>Comparative genomic study of the Penicillium genus elucidates a diverse pangenome and 15 lateral gene transfer events.</title>
        <authorList>
            <person name="Petersen C."/>
            <person name="Sorensen T."/>
            <person name="Nielsen M.R."/>
            <person name="Sondergaard T.E."/>
            <person name="Sorensen J.L."/>
            <person name="Fitzpatrick D.A."/>
            <person name="Frisvad J.C."/>
            <person name="Nielsen K.L."/>
        </authorList>
    </citation>
    <scope>NUCLEOTIDE SEQUENCE</scope>
    <source>
        <strain evidence="1">IBT 20477</strain>
    </source>
</reference>
<dbReference type="OrthoDB" id="103349at2759"/>
<dbReference type="Proteomes" id="UP001150942">
    <property type="component" value="Unassembled WGS sequence"/>
</dbReference>